<evidence type="ECO:0000313" key="1">
    <source>
        <dbReference type="EMBL" id="CAH1796678.1"/>
    </source>
</evidence>
<name>A0A8J1U105_OWEFU</name>
<dbReference type="AlphaFoldDB" id="A0A8J1U105"/>
<sequence length="481" mass="54605">MDKPVHISNSNKFDQWLETITREFCDLDTGQRTQTLDRLISVSDSSQLFHLTQHLETYCKRDFLRQLPNELVIQILSYLDASSLDACCLVSQTWYNVTTSCDKVWKSICEVNGIATKENKSSTSQYHMNLYHRVKLKLEALQNGTAFEYITLEGHNDRIMAMDYSNGILATGSDDHSVRLWNASTGKCIKDIKTGHSVSALKFQGSYLVTGSYNATTTLWNSHTGEERGLYAGHVGAVFALDFNKDMDLLVTGSADSFTKLWHMSTEQCIKTIDIGIQQWVLKARIYDCKNDPNKFGLVIENYNSSSGLNFLTFEITQDDEYLVTNHLKWPICPDIDYVYMKDRTVSFCCKVHLKIREYNISDNLDIDHTCYDIINDHLRPVEVSTLLGAGKNFMLFEDIFSSNGKMLHVVSKQTEKCNGKKALNLNLMASLPSNARLGETTTLCNDKWLNGLDDRTCKGPVMAVALKNYDALLVKWKDKI</sequence>
<dbReference type="PROSITE" id="PS50082">
    <property type="entry name" value="WD_REPEATS_2"/>
    <property type="match status" value="2"/>
</dbReference>
<dbReference type="InterPro" id="IPR020472">
    <property type="entry name" value="WD40_PAC1"/>
</dbReference>
<dbReference type="Pfam" id="PF00400">
    <property type="entry name" value="WD40"/>
    <property type="match status" value="3"/>
</dbReference>
<dbReference type="InterPro" id="IPR036322">
    <property type="entry name" value="WD40_repeat_dom_sf"/>
</dbReference>
<dbReference type="Proteomes" id="UP000749559">
    <property type="component" value="Unassembled WGS sequence"/>
</dbReference>
<dbReference type="SMART" id="SM00320">
    <property type="entry name" value="WD40"/>
    <property type="match status" value="3"/>
</dbReference>
<accession>A0A8J1U105</accession>
<dbReference type="Pfam" id="PF12937">
    <property type="entry name" value="F-box-like"/>
    <property type="match status" value="1"/>
</dbReference>
<gene>
    <name evidence="1" type="ORF">OFUS_LOCUS21061</name>
</gene>
<dbReference type="PRINTS" id="PR00320">
    <property type="entry name" value="GPROTEINBRPT"/>
</dbReference>
<dbReference type="OrthoDB" id="538223at2759"/>
<dbReference type="PROSITE" id="PS50181">
    <property type="entry name" value="FBOX"/>
    <property type="match status" value="1"/>
</dbReference>
<proteinExistence type="predicted"/>
<dbReference type="PROSITE" id="PS00678">
    <property type="entry name" value="WD_REPEATS_1"/>
    <property type="match status" value="1"/>
</dbReference>
<dbReference type="Gene3D" id="1.20.1280.50">
    <property type="match status" value="1"/>
</dbReference>
<dbReference type="PANTHER" id="PTHR44436">
    <property type="entry name" value="F-BOX/WD REPEAT-CONTAINING PROTEIN 2"/>
    <property type="match status" value="1"/>
</dbReference>
<dbReference type="InterPro" id="IPR042627">
    <property type="entry name" value="FBXW2"/>
</dbReference>
<dbReference type="SUPFAM" id="SSF50978">
    <property type="entry name" value="WD40 repeat-like"/>
    <property type="match status" value="1"/>
</dbReference>
<comment type="caution">
    <text evidence="1">The sequence shown here is derived from an EMBL/GenBank/DDBJ whole genome shotgun (WGS) entry which is preliminary data.</text>
</comment>
<dbReference type="InterPro" id="IPR001810">
    <property type="entry name" value="F-box_dom"/>
</dbReference>
<dbReference type="InterPro" id="IPR015943">
    <property type="entry name" value="WD40/YVTN_repeat-like_dom_sf"/>
</dbReference>
<dbReference type="PROSITE" id="PS50294">
    <property type="entry name" value="WD_REPEATS_REGION"/>
    <property type="match status" value="2"/>
</dbReference>
<keyword evidence="2" id="KW-1185">Reference proteome</keyword>
<dbReference type="Gene3D" id="2.130.10.10">
    <property type="entry name" value="YVTN repeat-like/Quinoprotein amine dehydrogenase"/>
    <property type="match status" value="2"/>
</dbReference>
<dbReference type="InterPro" id="IPR019775">
    <property type="entry name" value="WD40_repeat_CS"/>
</dbReference>
<reference evidence="1" key="1">
    <citation type="submission" date="2022-03" db="EMBL/GenBank/DDBJ databases">
        <authorList>
            <person name="Martin C."/>
        </authorList>
    </citation>
    <scope>NUCLEOTIDE SEQUENCE</scope>
</reference>
<dbReference type="InterPro" id="IPR036047">
    <property type="entry name" value="F-box-like_dom_sf"/>
</dbReference>
<organism evidence="1 2">
    <name type="scientific">Owenia fusiformis</name>
    <name type="common">Polychaete worm</name>
    <dbReference type="NCBI Taxonomy" id="6347"/>
    <lineage>
        <taxon>Eukaryota</taxon>
        <taxon>Metazoa</taxon>
        <taxon>Spiralia</taxon>
        <taxon>Lophotrochozoa</taxon>
        <taxon>Annelida</taxon>
        <taxon>Polychaeta</taxon>
        <taxon>Sedentaria</taxon>
        <taxon>Canalipalpata</taxon>
        <taxon>Sabellida</taxon>
        <taxon>Oweniida</taxon>
        <taxon>Oweniidae</taxon>
        <taxon>Owenia</taxon>
    </lineage>
</organism>
<protein>
    <submittedName>
        <fullName evidence="1">Uncharacterized protein</fullName>
    </submittedName>
</protein>
<dbReference type="InterPro" id="IPR001680">
    <property type="entry name" value="WD40_rpt"/>
</dbReference>
<dbReference type="EMBL" id="CAIIXF020000010">
    <property type="protein sequence ID" value="CAH1796678.1"/>
    <property type="molecule type" value="Genomic_DNA"/>
</dbReference>
<evidence type="ECO:0000313" key="2">
    <source>
        <dbReference type="Proteomes" id="UP000749559"/>
    </source>
</evidence>
<dbReference type="SMART" id="SM00256">
    <property type="entry name" value="FBOX"/>
    <property type="match status" value="1"/>
</dbReference>
<dbReference type="PANTHER" id="PTHR44436:SF1">
    <property type="entry name" value="F-BOX_WD REPEAT-CONTAINING PROTEIN 2"/>
    <property type="match status" value="1"/>
</dbReference>
<dbReference type="SUPFAM" id="SSF81383">
    <property type="entry name" value="F-box domain"/>
    <property type="match status" value="1"/>
</dbReference>